<proteinExistence type="predicted"/>
<dbReference type="Proteomes" id="UP000886900">
    <property type="component" value="Unassembled WGS sequence"/>
</dbReference>
<dbReference type="EMBL" id="JAHSTV010000002">
    <property type="protein sequence ID" value="MBV4462948.1"/>
    <property type="molecule type" value="Genomic_DNA"/>
</dbReference>
<comment type="caution">
    <text evidence="2">The sequence shown here is derived from an EMBL/GenBank/DDBJ whole genome shotgun (WGS) entry which is preliminary data.</text>
</comment>
<gene>
    <name evidence="2" type="ORF">KVG95_06315</name>
</gene>
<reference evidence="2" key="1">
    <citation type="submission" date="2021-06" db="EMBL/GenBank/DDBJ databases">
        <title>Updating the genus Pseudomonas: Description of 43 new species and partition of the Pseudomonas putida group.</title>
        <authorList>
            <person name="Girard L."/>
            <person name="Lood C."/>
            <person name="Vandamme P."/>
            <person name="Rokni-Zadeh H."/>
            <person name="Van Noort V."/>
            <person name="Hofte M."/>
            <person name="Lavigne R."/>
            <person name="De Mot R."/>
        </authorList>
    </citation>
    <scope>NUCLEOTIDE SEQUENCE</scope>
    <source>
        <strain evidence="2">SWRI79</strain>
    </source>
</reference>
<feature type="non-terminal residue" evidence="2">
    <location>
        <position position="1"/>
    </location>
</feature>
<evidence type="ECO:0000313" key="3">
    <source>
        <dbReference type="Proteomes" id="UP000886900"/>
    </source>
</evidence>
<name>A0ABS6PR44_9PSED</name>
<evidence type="ECO:0000313" key="2">
    <source>
        <dbReference type="EMBL" id="MBV4462948.1"/>
    </source>
</evidence>
<keyword evidence="1" id="KW-1133">Transmembrane helix</keyword>
<keyword evidence="3" id="KW-1185">Reference proteome</keyword>
<accession>A0ABS6PR44</accession>
<organism evidence="2 3">
    <name type="scientific">Pseudomonas farris</name>
    <dbReference type="NCBI Taxonomy" id="2841207"/>
    <lineage>
        <taxon>Bacteria</taxon>
        <taxon>Pseudomonadati</taxon>
        <taxon>Pseudomonadota</taxon>
        <taxon>Gammaproteobacteria</taxon>
        <taxon>Pseudomonadales</taxon>
        <taxon>Pseudomonadaceae</taxon>
        <taxon>Pseudomonas</taxon>
    </lineage>
</organism>
<evidence type="ECO:0000256" key="1">
    <source>
        <dbReference type="SAM" id="Phobius"/>
    </source>
</evidence>
<keyword evidence="1" id="KW-0472">Membrane</keyword>
<protein>
    <submittedName>
        <fullName evidence="2">Carbon starvation protein A</fullName>
    </submittedName>
</protein>
<sequence length="79" mass="8586">ALAKKYSDALANGQVLAPAKSIEQMQHVIYNAYTNATLTALFLLVVFSILFFALKVGIAAWGTKERTDKEAPFQALPDA</sequence>
<keyword evidence="1" id="KW-0812">Transmembrane</keyword>
<feature type="transmembrane region" description="Helical" evidence="1">
    <location>
        <begin position="40"/>
        <end position="61"/>
    </location>
</feature>